<comment type="caution">
    <text evidence="1">The sequence shown here is derived from an EMBL/GenBank/DDBJ whole genome shotgun (WGS) entry which is preliminary data.</text>
</comment>
<dbReference type="AlphaFoldDB" id="A0A015KK71"/>
<sequence>MSWCWLHQGSLHGASYTKGHYPDGSYYYLQFILCYWLSSQQSQDNTKKKVCKSDTEYEDDVDKVLAKSSQQSQQIQQLTRYYQSTTANK</sequence>
<evidence type="ECO:0000313" key="2">
    <source>
        <dbReference type="Proteomes" id="UP000022910"/>
    </source>
</evidence>
<dbReference type="Proteomes" id="UP000022910">
    <property type="component" value="Unassembled WGS sequence"/>
</dbReference>
<dbReference type="EMBL" id="JEMT01017466">
    <property type="protein sequence ID" value="EXX67964.1"/>
    <property type="molecule type" value="Genomic_DNA"/>
</dbReference>
<accession>A0A015KK71</accession>
<protein>
    <submittedName>
        <fullName evidence="1">Uncharacterized protein</fullName>
    </submittedName>
</protein>
<evidence type="ECO:0000313" key="1">
    <source>
        <dbReference type="EMBL" id="EXX67964.1"/>
    </source>
</evidence>
<name>A0A015KK71_RHIIW</name>
<keyword evidence="2" id="KW-1185">Reference proteome</keyword>
<gene>
    <name evidence="1" type="ORF">RirG_109520</name>
</gene>
<organism evidence="1 2">
    <name type="scientific">Rhizophagus irregularis (strain DAOM 197198w)</name>
    <name type="common">Glomus intraradices</name>
    <dbReference type="NCBI Taxonomy" id="1432141"/>
    <lineage>
        <taxon>Eukaryota</taxon>
        <taxon>Fungi</taxon>
        <taxon>Fungi incertae sedis</taxon>
        <taxon>Mucoromycota</taxon>
        <taxon>Glomeromycotina</taxon>
        <taxon>Glomeromycetes</taxon>
        <taxon>Glomerales</taxon>
        <taxon>Glomeraceae</taxon>
        <taxon>Rhizophagus</taxon>
    </lineage>
</organism>
<reference evidence="1 2" key="1">
    <citation type="submission" date="2014-02" db="EMBL/GenBank/DDBJ databases">
        <title>Single nucleus genome sequencing reveals high similarity among nuclei of an endomycorrhizal fungus.</title>
        <authorList>
            <person name="Lin K."/>
            <person name="Geurts R."/>
            <person name="Zhang Z."/>
            <person name="Limpens E."/>
            <person name="Saunders D.G."/>
            <person name="Mu D."/>
            <person name="Pang E."/>
            <person name="Cao H."/>
            <person name="Cha H."/>
            <person name="Lin T."/>
            <person name="Zhou Q."/>
            <person name="Shang Y."/>
            <person name="Li Y."/>
            <person name="Ivanov S."/>
            <person name="Sharma T."/>
            <person name="Velzen R.V."/>
            <person name="Ruijter N.D."/>
            <person name="Aanen D.K."/>
            <person name="Win J."/>
            <person name="Kamoun S."/>
            <person name="Bisseling T."/>
            <person name="Huang S."/>
        </authorList>
    </citation>
    <scope>NUCLEOTIDE SEQUENCE [LARGE SCALE GENOMIC DNA]</scope>
    <source>
        <strain evidence="2">DAOM197198w</strain>
    </source>
</reference>
<proteinExistence type="predicted"/>
<dbReference type="HOGENOM" id="CLU_2455943_0_0_1"/>